<name>A0A0F9KRP4_9ZZZZ</name>
<feature type="compositionally biased region" description="Basic and acidic residues" evidence="1">
    <location>
        <begin position="121"/>
        <end position="136"/>
    </location>
</feature>
<proteinExistence type="predicted"/>
<gene>
    <name evidence="2" type="ORF">LCGC14_1299350</name>
</gene>
<evidence type="ECO:0000256" key="1">
    <source>
        <dbReference type="SAM" id="MobiDB-lite"/>
    </source>
</evidence>
<organism evidence="2">
    <name type="scientific">marine sediment metagenome</name>
    <dbReference type="NCBI Taxonomy" id="412755"/>
    <lineage>
        <taxon>unclassified sequences</taxon>
        <taxon>metagenomes</taxon>
        <taxon>ecological metagenomes</taxon>
    </lineage>
</organism>
<feature type="region of interest" description="Disordered" evidence="1">
    <location>
        <begin position="258"/>
        <end position="316"/>
    </location>
</feature>
<feature type="compositionally biased region" description="Basic and acidic residues" evidence="1">
    <location>
        <begin position="306"/>
        <end position="316"/>
    </location>
</feature>
<evidence type="ECO:0000313" key="2">
    <source>
        <dbReference type="EMBL" id="KKM84423.1"/>
    </source>
</evidence>
<accession>A0A0F9KRP4</accession>
<dbReference type="EMBL" id="LAZR01007570">
    <property type="protein sequence ID" value="KKM84423.1"/>
    <property type="molecule type" value="Genomic_DNA"/>
</dbReference>
<comment type="caution">
    <text evidence="2">The sequence shown here is derived from an EMBL/GenBank/DDBJ whole genome shotgun (WGS) entry which is preliminary data.</text>
</comment>
<sequence length="316" mass="34465">IVVKDESAGQEEEVAGIEHVLGNAQTLDDAETSMTEKSANGQTTLLTPWDVLSIVLENISTDGPDEPEEKALAIREQIGQFQNTLDVQAAQAVIDVQRALGGKEMAKKAEDLIDRQVPPQFRKDEDEEKPKRRPAEEGEEEVEEEDEDEKKKKKAEEKAAPLHPLDQFFATMRETYDEALVTPGDLGMKLGMIQQSFTELGEGATQLITDATASAPVDAATINRMVESVVEKQVSPIMSELAAMRADIQAGTAVARTENNGFPSRRAIRMPPSSDPALVSTVTKSVTDPQSPANPTPKLRALARRSTVDHEQRRGG</sequence>
<feature type="non-terminal residue" evidence="2">
    <location>
        <position position="1"/>
    </location>
</feature>
<feature type="compositionally biased region" description="Acidic residues" evidence="1">
    <location>
        <begin position="137"/>
        <end position="148"/>
    </location>
</feature>
<reference evidence="2" key="1">
    <citation type="journal article" date="2015" name="Nature">
        <title>Complex archaea that bridge the gap between prokaryotes and eukaryotes.</title>
        <authorList>
            <person name="Spang A."/>
            <person name="Saw J.H."/>
            <person name="Jorgensen S.L."/>
            <person name="Zaremba-Niedzwiedzka K."/>
            <person name="Martijn J."/>
            <person name="Lind A.E."/>
            <person name="van Eijk R."/>
            <person name="Schleper C."/>
            <person name="Guy L."/>
            <person name="Ettema T.J."/>
        </authorList>
    </citation>
    <scope>NUCLEOTIDE SEQUENCE</scope>
</reference>
<dbReference type="AlphaFoldDB" id="A0A0F9KRP4"/>
<protein>
    <submittedName>
        <fullName evidence="2">Uncharacterized protein</fullName>
    </submittedName>
</protein>
<feature type="compositionally biased region" description="Polar residues" evidence="1">
    <location>
        <begin position="280"/>
        <end position="293"/>
    </location>
</feature>
<feature type="region of interest" description="Disordered" evidence="1">
    <location>
        <begin position="109"/>
        <end position="159"/>
    </location>
</feature>